<name>A0ABQ7FYG6_DUNSA</name>
<reference evidence="1" key="1">
    <citation type="submission" date="2017-08" db="EMBL/GenBank/DDBJ databases">
        <authorList>
            <person name="Polle J.E."/>
            <person name="Barry K."/>
            <person name="Cushman J."/>
            <person name="Schmutz J."/>
            <person name="Tran D."/>
            <person name="Hathwaick L.T."/>
            <person name="Yim W.C."/>
            <person name="Jenkins J."/>
            <person name="Mckie-Krisberg Z.M."/>
            <person name="Prochnik S."/>
            <person name="Lindquist E."/>
            <person name="Dockter R.B."/>
            <person name="Adam C."/>
            <person name="Molina H."/>
            <person name="Bunkerborg J."/>
            <person name="Jin E."/>
            <person name="Buchheim M."/>
            <person name="Magnuson J."/>
        </authorList>
    </citation>
    <scope>NUCLEOTIDE SEQUENCE</scope>
    <source>
        <strain evidence="1">CCAP 19/18</strain>
    </source>
</reference>
<keyword evidence="2" id="KW-1185">Reference proteome</keyword>
<gene>
    <name evidence="1" type="ORF">DUNSADRAFT_757</name>
</gene>
<accession>A0ABQ7FYG6</accession>
<proteinExistence type="predicted"/>
<evidence type="ECO:0000313" key="2">
    <source>
        <dbReference type="Proteomes" id="UP000815325"/>
    </source>
</evidence>
<organism evidence="1 2">
    <name type="scientific">Dunaliella salina</name>
    <name type="common">Green alga</name>
    <name type="synonym">Protococcus salinus</name>
    <dbReference type="NCBI Taxonomy" id="3046"/>
    <lineage>
        <taxon>Eukaryota</taxon>
        <taxon>Viridiplantae</taxon>
        <taxon>Chlorophyta</taxon>
        <taxon>core chlorophytes</taxon>
        <taxon>Chlorophyceae</taxon>
        <taxon>CS clade</taxon>
        <taxon>Chlamydomonadales</taxon>
        <taxon>Dunaliellaceae</taxon>
        <taxon>Dunaliella</taxon>
    </lineage>
</organism>
<dbReference type="Proteomes" id="UP000815325">
    <property type="component" value="Unassembled WGS sequence"/>
</dbReference>
<dbReference type="EMBL" id="MU070515">
    <property type="protein sequence ID" value="KAF5827392.1"/>
    <property type="molecule type" value="Genomic_DNA"/>
</dbReference>
<evidence type="ECO:0000313" key="1">
    <source>
        <dbReference type="EMBL" id="KAF5827392.1"/>
    </source>
</evidence>
<comment type="caution">
    <text evidence="1">The sequence shown here is derived from an EMBL/GenBank/DDBJ whole genome shotgun (WGS) entry which is preliminary data.</text>
</comment>
<protein>
    <recommendedName>
        <fullName evidence="3">BTB domain-containing protein</fullName>
    </recommendedName>
</protein>
<sequence>MEDTQAPAPITVPASKFLLHQHSGVFRDILRHWPQRDRHVQECYTPEEMETGKLVVEMILNYARPVSSKRDAEFSSLPPSKLIRCMNYANYWNAPACVEYCLDCLTKASKVIPQLATFSPRDIEDLLGAPGSVMIQDELKRKVEDVCSSWLQFEFGSWRDPLGSDDRKRRLHSLSIHAIWLLFRTTCSSAYRCRVLASWYLHAHASPVMTWSPCSG</sequence>
<evidence type="ECO:0008006" key="3">
    <source>
        <dbReference type="Google" id="ProtNLM"/>
    </source>
</evidence>